<organism evidence="1 2">
    <name type="scientific">Novacetimonas pomaceti</name>
    <dbReference type="NCBI Taxonomy" id="2021998"/>
    <lineage>
        <taxon>Bacteria</taxon>
        <taxon>Pseudomonadati</taxon>
        <taxon>Pseudomonadota</taxon>
        <taxon>Alphaproteobacteria</taxon>
        <taxon>Acetobacterales</taxon>
        <taxon>Acetobacteraceae</taxon>
        <taxon>Novacetimonas</taxon>
    </lineage>
</organism>
<evidence type="ECO:0000313" key="1">
    <source>
        <dbReference type="EMBL" id="PYD75303.1"/>
    </source>
</evidence>
<dbReference type="AlphaFoldDB" id="A0A318QRF6"/>
<dbReference type="EMBL" id="NOXG01000011">
    <property type="protein sequence ID" value="PYD75303.1"/>
    <property type="molecule type" value="Genomic_DNA"/>
</dbReference>
<dbReference type="RefSeq" id="WP_110530758.1">
    <property type="nucleotide sequence ID" value="NZ_NOXG01000011.1"/>
</dbReference>
<evidence type="ECO:0000313" key="2">
    <source>
        <dbReference type="Proteomes" id="UP000247609"/>
    </source>
</evidence>
<gene>
    <name evidence="1" type="ORF">CFR71_10195</name>
</gene>
<dbReference type="Proteomes" id="UP000247609">
    <property type="component" value="Unassembled WGS sequence"/>
</dbReference>
<accession>A0A318QRF6</accession>
<protein>
    <submittedName>
        <fullName evidence="1">Uncharacterized protein</fullName>
    </submittedName>
</protein>
<sequence>MSYRGLYIYPWDISEQGDLPGFATEMRAIGVNTLCIASAYHAGKFLRPHGRGGKVFFPQDGAVYLPTRPETYGTIRPIMARQGLGADAMRVLRAHGLNLSAWTVLFHNTALGARYPQFACHNAFGDCYPYSLCPSHREVRAYGVSLCRDIAAHPHIDGLVLETPGWQPFHHGFHHEMSLLSPNPWSDTLLGLCFCGACVAGATGAGIGACGVRQRVREHLSAYFARRGDGTAAEGHDRLMHAVLFDDDLRAFLRWRCGQVTSLVAEIRQAISPDVSVHAIPSVQASPVQAWVEGTDLAALAGACDGLEVCLYGADTRALLSRFEDVRDIVPDQDSLRAVLRPAACDFSDAASFGAQVDALARRGVRDFAFYNFGHLRRENINWIGQALDDLPAPDRAGIVTSMH</sequence>
<dbReference type="Gene3D" id="3.20.20.80">
    <property type="entry name" value="Glycosidases"/>
    <property type="match status" value="1"/>
</dbReference>
<proteinExistence type="predicted"/>
<name>A0A318QRF6_9PROT</name>
<comment type="caution">
    <text evidence="1">The sequence shown here is derived from an EMBL/GenBank/DDBJ whole genome shotgun (WGS) entry which is preliminary data.</text>
</comment>
<reference evidence="1 2" key="1">
    <citation type="submission" date="2017-07" db="EMBL/GenBank/DDBJ databases">
        <title>A draft genome sequence of Komagataeibacter sp. T5K1.</title>
        <authorList>
            <person name="Skraban J."/>
            <person name="Cleenwerck I."/>
            <person name="Vandamme P."/>
            <person name="Trcek J."/>
        </authorList>
    </citation>
    <scope>NUCLEOTIDE SEQUENCE [LARGE SCALE GENOMIC DNA]</scope>
    <source>
        <strain evidence="1 2">T5K1</strain>
    </source>
</reference>